<evidence type="ECO:0000259" key="6">
    <source>
        <dbReference type="PROSITE" id="PS50157"/>
    </source>
</evidence>
<dbReference type="PROSITE" id="PS50157">
    <property type="entry name" value="ZINC_FINGER_C2H2_2"/>
    <property type="match status" value="2"/>
</dbReference>
<dbReference type="AlphaFoldDB" id="A0A423SVF4"/>
<dbReference type="Pfam" id="PF00096">
    <property type="entry name" value="zf-C2H2"/>
    <property type="match status" value="2"/>
</dbReference>
<feature type="compositionally biased region" description="Low complexity" evidence="5">
    <location>
        <begin position="110"/>
        <end position="125"/>
    </location>
</feature>
<keyword evidence="8" id="KW-1185">Reference proteome</keyword>
<evidence type="ECO:0000256" key="4">
    <source>
        <dbReference type="PROSITE-ProRule" id="PRU00042"/>
    </source>
</evidence>
<evidence type="ECO:0000256" key="2">
    <source>
        <dbReference type="ARBA" id="ARBA00022771"/>
    </source>
</evidence>
<name>A0A423SVF4_PENVA</name>
<dbReference type="Gene3D" id="3.30.160.60">
    <property type="entry name" value="Classic Zinc Finger"/>
    <property type="match status" value="2"/>
</dbReference>
<reference evidence="7 8" key="1">
    <citation type="submission" date="2018-04" db="EMBL/GenBank/DDBJ databases">
        <authorList>
            <person name="Zhang X."/>
            <person name="Yuan J."/>
            <person name="Li F."/>
            <person name="Xiang J."/>
        </authorList>
    </citation>
    <scope>NUCLEOTIDE SEQUENCE [LARGE SCALE GENOMIC DNA]</scope>
    <source>
        <tissue evidence="7">Muscle</tissue>
    </source>
</reference>
<keyword evidence="3" id="KW-0862">Zinc</keyword>
<dbReference type="PANTHER" id="PTHR23235">
    <property type="entry name" value="KRUEPPEL-LIKE TRANSCRIPTION FACTOR"/>
    <property type="match status" value="1"/>
</dbReference>
<comment type="caution">
    <text evidence="7">The sequence shown here is derived from an EMBL/GenBank/DDBJ whole genome shotgun (WGS) entry which is preliminary data.</text>
</comment>
<dbReference type="SUPFAM" id="SSF57667">
    <property type="entry name" value="beta-beta-alpha zinc fingers"/>
    <property type="match status" value="1"/>
</dbReference>
<evidence type="ECO:0000313" key="8">
    <source>
        <dbReference type="Proteomes" id="UP000283509"/>
    </source>
</evidence>
<dbReference type="SMART" id="SM00355">
    <property type="entry name" value="ZnF_C2H2"/>
    <property type="match status" value="2"/>
</dbReference>
<dbReference type="EMBL" id="QCYY01002706">
    <property type="protein sequence ID" value="ROT68216.1"/>
    <property type="molecule type" value="Genomic_DNA"/>
</dbReference>
<sequence length="455" mass="49360">MSFIVFLFIGCAQHRFSFPSRSFPFLFFHPFPLPRPLTKALSPAAPSAAAWLLLARPLARAGRASPRARPRQRPFARLRVARAHHLRRLVRRHGLRRRPLHAAPHGAGEPLPHAHALPQPHGALPSLHPPGQPHALPPAPSMGRPATSMPPMCELAEGAMVSPLAAHAALPPTPPHHDPKYDYGAAGHAGGAGGYEAPSCRLKAEFGDFPHALGPRTGVKRAFPEASASQAKYACMGSQYRREEAAYAGVGAPPPLQYMGASAHQGATPQYVLPPTPPQYPAGPHTLHPLPAHHSDYAATSTGWTPTHTSYGAYTQYLDFSACPPAKVIIHKCPYEGCVKTYIKSSHLKAHLRTHTGEKPYTCKWKGCGWKFARSDELTRHYRKHTGDRPFQCRLATSRSEAPPAQGAAGLRALLPALSEARLRRPDLGADAPVGLSARSIWRFGAIESPRETSR</sequence>
<organism evidence="7 8">
    <name type="scientific">Penaeus vannamei</name>
    <name type="common">Whiteleg shrimp</name>
    <name type="synonym">Litopenaeus vannamei</name>
    <dbReference type="NCBI Taxonomy" id="6689"/>
    <lineage>
        <taxon>Eukaryota</taxon>
        <taxon>Metazoa</taxon>
        <taxon>Ecdysozoa</taxon>
        <taxon>Arthropoda</taxon>
        <taxon>Crustacea</taxon>
        <taxon>Multicrustacea</taxon>
        <taxon>Malacostraca</taxon>
        <taxon>Eumalacostraca</taxon>
        <taxon>Eucarida</taxon>
        <taxon>Decapoda</taxon>
        <taxon>Dendrobranchiata</taxon>
        <taxon>Penaeoidea</taxon>
        <taxon>Penaeidae</taxon>
        <taxon>Penaeus</taxon>
    </lineage>
</organism>
<dbReference type="STRING" id="6689.A0A423SVF4"/>
<dbReference type="PROSITE" id="PS00028">
    <property type="entry name" value="ZINC_FINGER_C2H2_1"/>
    <property type="match status" value="2"/>
</dbReference>
<keyword evidence="1" id="KW-0479">Metal-binding</keyword>
<feature type="domain" description="C2H2-type" evidence="6">
    <location>
        <begin position="361"/>
        <end position="390"/>
    </location>
</feature>
<dbReference type="PANTHER" id="PTHR23235:SF158">
    <property type="entry name" value="C2H2-TYPE DOMAIN-CONTAINING PROTEIN"/>
    <property type="match status" value="1"/>
</dbReference>
<feature type="domain" description="C2H2-type" evidence="6">
    <location>
        <begin position="331"/>
        <end position="360"/>
    </location>
</feature>
<dbReference type="GO" id="GO:0008270">
    <property type="term" value="F:zinc ion binding"/>
    <property type="evidence" value="ECO:0007669"/>
    <property type="project" value="UniProtKB-KW"/>
</dbReference>
<evidence type="ECO:0000256" key="5">
    <source>
        <dbReference type="SAM" id="MobiDB-lite"/>
    </source>
</evidence>
<dbReference type="OrthoDB" id="4748970at2759"/>
<evidence type="ECO:0000256" key="3">
    <source>
        <dbReference type="ARBA" id="ARBA00022833"/>
    </source>
</evidence>
<feature type="compositionally biased region" description="Pro residues" evidence="5">
    <location>
        <begin position="127"/>
        <end position="140"/>
    </location>
</feature>
<dbReference type="InterPro" id="IPR036236">
    <property type="entry name" value="Znf_C2H2_sf"/>
</dbReference>
<gene>
    <name evidence="7" type="ORF">C7M84_013668</name>
</gene>
<reference evidence="7 8" key="2">
    <citation type="submission" date="2019-01" db="EMBL/GenBank/DDBJ databases">
        <title>The decoding of complex shrimp genome reveals the adaptation for benthos swimmer, frequently molting mechanism and breeding impact on genome.</title>
        <authorList>
            <person name="Sun Y."/>
            <person name="Gao Y."/>
            <person name="Yu Y."/>
        </authorList>
    </citation>
    <scope>NUCLEOTIDE SEQUENCE [LARGE SCALE GENOMIC DNA]</scope>
    <source>
        <tissue evidence="7">Muscle</tissue>
    </source>
</reference>
<dbReference type="GO" id="GO:0000981">
    <property type="term" value="F:DNA-binding transcription factor activity, RNA polymerase II-specific"/>
    <property type="evidence" value="ECO:0007669"/>
    <property type="project" value="TreeGrafter"/>
</dbReference>
<dbReference type="Proteomes" id="UP000283509">
    <property type="component" value="Unassembled WGS sequence"/>
</dbReference>
<accession>A0A423SVF4</accession>
<dbReference type="GO" id="GO:0000978">
    <property type="term" value="F:RNA polymerase II cis-regulatory region sequence-specific DNA binding"/>
    <property type="evidence" value="ECO:0007669"/>
    <property type="project" value="TreeGrafter"/>
</dbReference>
<keyword evidence="2 4" id="KW-0863">Zinc-finger</keyword>
<feature type="region of interest" description="Disordered" evidence="5">
    <location>
        <begin position="96"/>
        <end position="141"/>
    </location>
</feature>
<dbReference type="InterPro" id="IPR013087">
    <property type="entry name" value="Znf_C2H2_type"/>
</dbReference>
<proteinExistence type="predicted"/>
<evidence type="ECO:0000256" key="1">
    <source>
        <dbReference type="ARBA" id="ARBA00022723"/>
    </source>
</evidence>
<evidence type="ECO:0000313" key="7">
    <source>
        <dbReference type="EMBL" id="ROT68216.1"/>
    </source>
</evidence>
<dbReference type="FunFam" id="3.30.160.60:FF:000007">
    <property type="entry name" value="Basic krueppel-like factor 3"/>
    <property type="match status" value="1"/>
</dbReference>
<protein>
    <submittedName>
        <fullName evidence="7">Putative Krueppel-like factor 1-like</fullName>
    </submittedName>
</protein>